<reference evidence="2" key="1">
    <citation type="journal article" date="2019" name="Sci. Rep.">
        <title>Draft genome of Tanacetum cinerariifolium, the natural source of mosquito coil.</title>
        <authorList>
            <person name="Yamashiro T."/>
            <person name="Shiraishi A."/>
            <person name="Satake H."/>
            <person name="Nakayama K."/>
        </authorList>
    </citation>
    <scope>NUCLEOTIDE SEQUENCE</scope>
</reference>
<protein>
    <submittedName>
        <fullName evidence="2">Uncharacterized protein</fullName>
    </submittedName>
</protein>
<evidence type="ECO:0000313" key="2">
    <source>
        <dbReference type="EMBL" id="GFD47419.1"/>
    </source>
</evidence>
<sequence length="41" mass="4700">GVEELKKNCKDKGCKERSPPYNLRQKSGDDSDIEDKSSWTQ</sequence>
<feature type="compositionally biased region" description="Basic and acidic residues" evidence="1">
    <location>
        <begin position="1"/>
        <end position="18"/>
    </location>
</feature>
<gene>
    <name evidence="2" type="ORF">Tci_919388</name>
</gene>
<proteinExistence type="predicted"/>
<feature type="region of interest" description="Disordered" evidence="1">
    <location>
        <begin position="1"/>
        <end position="41"/>
    </location>
</feature>
<name>A0A699WKQ2_TANCI</name>
<comment type="caution">
    <text evidence="2">The sequence shown here is derived from an EMBL/GenBank/DDBJ whole genome shotgun (WGS) entry which is preliminary data.</text>
</comment>
<feature type="compositionally biased region" description="Basic and acidic residues" evidence="1">
    <location>
        <begin position="26"/>
        <end position="41"/>
    </location>
</feature>
<accession>A0A699WKQ2</accession>
<feature type="non-terminal residue" evidence="2">
    <location>
        <position position="1"/>
    </location>
</feature>
<evidence type="ECO:0000256" key="1">
    <source>
        <dbReference type="SAM" id="MobiDB-lite"/>
    </source>
</evidence>
<organism evidence="2">
    <name type="scientific">Tanacetum cinerariifolium</name>
    <name type="common">Dalmatian daisy</name>
    <name type="synonym">Chrysanthemum cinerariifolium</name>
    <dbReference type="NCBI Taxonomy" id="118510"/>
    <lineage>
        <taxon>Eukaryota</taxon>
        <taxon>Viridiplantae</taxon>
        <taxon>Streptophyta</taxon>
        <taxon>Embryophyta</taxon>
        <taxon>Tracheophyta</taxon>
        <taxon>Spermatophyta</taxon>
        <taxon>Magnoliopsida</taxon>
        <taxon>eudicotyledons</taxon>
        <taxon>Gunneridae</taxon>
        <taxon>Pentapetalae</taxon>
        <taxon>asterids</taxon>
        <taxon>campanulids</taxon>
        <taxon>Asterales</taxon>
        <taxon>Asteraceae</taxon>
        <taxon>Asteroideae</taxon>
        <taxon>Anthemideae</taxon>
        <taxon>Anthemidinae</taxon>
        <taxon>Tanacetum</taxon>
    </lineage>
</organism>
<dbReference type="EMBL" id="BKCJ011698819">
    <property type="protein sequence ID" value="GFD47419.1"/>
    <property type="molecule type" value="Genomic_DNA"/>
</dbReference>
<dbReference type="AlphaFoldDB" id="A0A699WKQ2"/>